<dbReference type="RefSeq" id="WP_011628059.1">
    <property type="nucleotide sequence ID" value="NC_008340.1"/>
</dbReference>
<dbReference type="Pfam" id="PF13396">
    <property type="entry name" value="PLDc_N"/>
    <property type="match status" value="1"/>
</dbReference>
<evidence type="ECO:0000256" key="5">
    <source>
        <dbReference type="ARBA" id="ARBA00023136"/>
    </source>
</evidence>
<keyword evidence="8" id="KW-0808">Transferase</keyword>
<dbReference type="EC" id="2.7.8.-" evidence="8"/>
<evidence type="ECO:0000256" key="6">
    <source>
        <dbReference type="SAM" id="Phobius"/>
    </source>
</evidence>
<proteinExistence type="predicted"/>
<dbReference type="Pfam" id="PF13091">
    <property type="entry name" value="PLDc_2"/>
    <property type="match status" value="2"/>
</dbReference>
<evidence type="ECO:0000256" key="2">
    <source>
        <dbReference type="ARBA" id="ARBA00022475"/>
    </source>
</evidence>
<sequence length="477" mass="53176">MEPLTLLLALLSIAQAVVGPIAAGHALLNKREPSVAMAWIAVCLAFPVAGPLIYFFFGINRVRTRARKLLSPGAEVPDVPAAHASPCPAGGAASCSELVRSADAITGRMLYQGNHLEALQNGEQAYPRMLQAIDQARHRLYLSTYIFNNSPTGRRFVRALAHAHRRGVDVRVLVDGFGEWYTFPHLPRISRLLYRQGIPHARFLAPRLLPPEIYVNLRNHRKLLVADGETAFTGGMNISEHHLTGVGAGRRPVQDLHFRVTGPVVANLEQVFLEDWAFATGSEQSVPPVPLQPQGQAACRAIVDGPNEDLDRLLMIMVAAISAARESVWIMTPYFLPPRPLTTALQAAALRGVEVNILLPRRSNLPYVDWASRHMLWELLHWGVKVWYQPAPFNHTKLLIIDEHYTHIGSANLDPRSLRLNFELTLETHDRSFAGQMVAHCRETQHRSEPADAAQLHERTLPVKARDALFWLLSPYL</sequence>
<accession>Q0ABX4</accession>
<evidence type="ECO:0000256" key="1">
    <source>
        <dbReference type="ARBA" id="ARBA00004651"/>
    </source>
</evidence>
<keyword evidence="2" id="KW-1003">Cell membrane</keyword>
<keyword evidence="9" id="KW-1185">Reference proteome</keyword>
<dbReference type="AlphaFoldDB" id="Q0ABX4"/>
<feature type="domain" description="PLD phosphodiesterase" evidence="7">
    <location>
        <begin position="215"/>
        <end position="242"/>
    </location>
</feature>
<dbReference type="PANTHER" id="PTHR21248:SF22">
    <property type="entry name" value="PHOSPHOLIPASE D"/>
    <property type="match status" value="1"/>
</dbReference>
<dbReference type="CDD" id="cd09157">
    <property type="entry name" value="PLDc_CLS_unchar2_1"/>
    <property type="match status" value="1"/>
</dbReference>
<dbReference type="InterPro" id="IPR027379">
    <property type="entry name" value="CLS_N"/>
</dbReference>
<evidence type="ECO:0000313" key="9">
    <source>
        <dbReference type="Proteomes" id="UP000001962"/>
    </source>
</evidence>
<organism evidence="8 9">
    <name type="scientific">Alkalilimnicola ehrlichii (strain ATCC BAA-1101 / DSM 17681 / MLHE-1)</name>
    <dbReference type="NCBI Taxonomy" id="187272"/>
    <lineage>
        <taxon>Bacteria</taxon>
        <taxon>Pseudomonadati</taxon>
        <taxon>Pseudomonadota</taxon>
        <taxon>Gammaproteobacteria</taxon>
        <taxon>Chromatiales</taxon>
        <taxon>Ectothiorhodospiraceae</taxon>
        <taxon>Alkalilimnicola</taxon>
    </lineage>
</organism>
<comment type="subcellular location">
    <subcellularLocation>
        <location evidence="1">Cell membrane</location>
        <topology evidence="1">Multi-pass membrane protein</topology>
    </subcellularLocation>
</comment>
<evidence type="ECO:0000256" key="4">
    <source>
        <dbReference type="ARBA" id="ARBA00022989"/>
    </source>
</evidence>
<dbReference type="SUPFAM" id="SSF56024">
    <property type="entry name" value="Phospholipase D/nuclease"/>
    <property type="match status" value="2"/>
</dbReference>
<dbReference type="EMBL" id="CP000453">
    <property type="protein sequence ID" value="ABI55663.1"/>
    <property type="molecule type" value="Genomic_DNA"/>
</dbReference>
<dbReference type="Proteomes" id="UP000001962">
    <property type="component" value="Chromosome"/>
</dbReference>
<dbReference type="GO" id="GO:0008808">
    <property type="term" value="F:cardiolipin synthase activity"/>
    <property type="evidence" value="ECO:0007669"/>
    <property type="project" value="TreeGrafter"/>
</dbReference>
<keyword evidence="4 6" id="KW-1133">Transmembrane helix</keyword>
<dbReference type="InterPro" id="IPR025202">
    <property type="entry name" value="PLD-like_dom"/>
</dbReference>
<dbReference type="HOGENOM" id="CLU_038053_1_0_6"/>
<dbReference type="SMART" id="SM00155">
    <property type="entry name" value="PLDc"/>
    <property type="match status" value="2"/>
</dbReference>
<protein>
    <submittedName>
        <fullName evidence="8">Cardiolipin synthetase 2</fullName>
        <ecNumber evidence="8">2.7.8.-</ecNumber>
    </submittedName>
</protein>
<dbReference type="GO" id="GO:0005886">
    <property type="term" value="C:plasma membrane"/>
    <property type="evidence" value="ECO:0007669"/>
    <property type="project" value="UniProtKB-SubCell"/>
</dbReference>
<evidence type="ECO:0000259" key="7">
    <source>
        <dbReference type="PROSITE" id="PS50035"/>
    </source>
</evidence>
<dbReference type="OrthoDB" id="9762009at2"/>
<dbReference type="CDD" id="cd09163">
    <property type="entry name" value="PLDc_CLS_unchar2_2"/>
    <property type="match status" value="1"/>
</dbReference>
<keyword evidence="3 6" id="KW-0812">Transmembrane</keyword>
<evidence type="ECO:0000256" key="3">
    <source>
        <dbReference type="ARBA" id="ARBA00022692"/>
    </source>
</evidence>
<dbReference type="eggNOG" id="COG1502">
    <property type="taxonomic scope" value="Bacteria"/>
</dbReference>
<reference evidence="9" key="1">
    <citation type="submission" date="2006-08" db="EMBL/GenBank/DDBJ databases">
        <title>Complete sequence of Alkalilimnicola ehrilichei MLHE-1.</title>
        <authorList>
            <person name="Copeland A."/>
            <person name="Lucas S."/>
            <person name="Lapidus A."/>
            <person name="Barry K."/>
            <person name="Detter J.C."/>
            <person name="Glavina del Rio T."/>
            <person name="Hammon N."/>
            <person name="Israni S."/>
            <person name="Dalin E."/>
            <person name="Tice H."/>
            <person name="Pitluck S."/>
            <person name="Sims D."/>
            <person name="Brettin T."/>
            <person name="Bruce D."/>
            <person name="Han C."/>
            <person name="Tapia R."/>
            <person name="Gilna P."/>
            <person name="Schmutz J."/>
            <person name="Larimer F."/>
            <person name="Land M."/>
            <person name="Hauser L."/>
            <person name="Kyrpides N."/>
            <person name="Mikhailova N."/>
            <person name="Oremland R.S."/>
            <person name="Hoeft S.E."/>
            <person name="Switzer-Blum J."/>
            <person name="Kulp T."/>
            <person name="King G."/>
            <person name="Tabita R."/>
            <person name="Witte B."/>
            <person name="Santini J.M."/>
            <person name="Basu P."/>
            <person name="Hollibaugh J.T."/>
            <person name="Xie G."/>
            <person name="Stolz J.F."/>
            <person name="Richardson P."/>
        </authorList>
    </citation>
    <scope>NUCLEOTIDE SEQUENCE [LARGE SCALE GENOMIC DNA]</scope>
    <source>
        <strain evidence="9">ATCC BAA-1101 / DSM 17681 / MLHE-1</strain>
    </source>
</reference>
<dbReference type="Gene3D" id="3.30.870.10">
    <property type="entry name" value="Endonuclease Chain A"/>
    <property type="match status" value="2"/>
</dbReference>
<dbReference type="PANTHER" id="PTHR21248">
    <property type="entry name" value="CARDIOLIPIN SYNTHASE"/>
    <property type="match status" value="1"/>
</dbReference>
<name>Q0ABX4_ALKEH</name>
<dbReference type="PROSITE" id="PS50035">
    <property type="entry name" value="PLD"/>
    <property type="match status" value="2"/>
</dbReference>
<keyword evidence="5 6" id="KW-0472">Membrane</keyword>
<dbReference type="InterPro" id="IPR001736">
    <property type="entry name" value="PLipase_D/transphosphatidylase"/>
</dbReference>
<feature type="domain" description="PLD phosphodiesterase" evidence="7">
    <location>
        <begin position="390"/>
        <end position="417"/>
    </location>
</feature>
<gene>
    <name evidence="8" type="ordered locus">Mlg_0308</name>
</gene>
<feature type="transmembrane region" description="Helical" evidence="6">
    <location>
        <begin position="36"/>
        <end position="57"/>
    </location>
</feature>
<dbReference type="GO" id="GO:0032049">
    <property type="term" value="P:cardiolipin biosynthetic process"/>
    <property type="evidence" value="ECO:0007669"/>
    <property type="project" value="UniProtKB-ARBA"/>
</dbReference>
<evidence type="ECO:0000313" key="8">
    <source>
        <dbReference type="EMBL" id="ABI55663.1"/>
    </source>
</evidence>
<dbReference type="KEGG" id="aeh:Mlg_0308"/>